<keyword evidence="4" id="KW-0808">Transferase</keyword>
<sequence>MRDAGLAMNLPTADPVRTEKVLVVVPCLNEAAHIGKLLDWLLRTEGEAGSLIVVADGGSSDGTQDIVRRYVDDGAPVRLLHNPKKIQSAGINLAVERYGDDAEYLIRIDAHGTYPEDFCEQLMDEARKVGCASIVVSMNTIGAGAFQKAVAIAQNSPLGNGGSKHRVVNKGEFVDHGHHALMRIKAFREVGGYDESFAHNEDAELDFRLRKIGYYIWMTPKTVMEYLPRTTARGLFKQYRGYGSGRIQNILKHKQTPGLRQIIPAMVLPSILMAPLALIWWVCALPLIGWLCLWGGLSVIEGVRTRSVEGFMSGYAAMTMHVAWSVGFWKKWFELKFKAA</sequence>
<reference evidence="8" key="2">
    <citation type="submission" date="2020-09" db="EMBL/GenBank/DDBJ databases">
        <authorList>
            <person name="Sun Q."/>
            <person name="Kim S."/>
        </authorList>
    </citation>
    <scope>NUCLEOTIDE SEQUENCE</scope>
    <source>
        <strain evidence="8">KCTC 32296</strain>
    </source>
</reference>
<dbReference type="Proteomes" id="UP000662572">
    <property type="component" value="Unassembled WGS sequence"/>
</dbReference>
<dbReference type="PANTHER" id="PTHR43646:SF2">
    <property type="entry name" value="GLYCOSYLTRANSFERASE 2-LIKE DOMAIN-CONTAINING PROTEIN"/>
    <property type="match status" value="1"/>
</dbReference>
<organism evidence="8 9">
    <name type="scientific">Asticcacaulis endophyticus</name>
    <dbReference type="NCBI Taxonomy" id="1395890"/>
    <lineage>
        <taxon>Bacteria</taxon>
        <taxon>Pseudomonadati</taxon>
        <taxon>Pseudomonadota</taxon>
        <taxon>Alphaproteobacteria</taxon>
        <taxon>Caulobacterales</taxon>
        <taxon>Caulobacteraceae</taxon>
        <taxon>Asticcacaulis</taxon>
    </lineage>
</organism>
<dbReference type="InterPro" id="IPR029044">
    <property type="entry name" value="Nucleotide-diphossugar_trans"/>
</dbReference>
<dbReference type="Gene3D" id="3.90.550.10">
    <property type="entry name" value="Spore Coat Polysaccharide Biosynthesis Protein SpsA, Chain A"/>
    <property type="match status" value="1"/>
</dbReference>
<keyword evidence="6" id="KW-1133">Transmembrane helix</keyword>
<dbReference type="EMBL" id="BMZB01000001">
    <property type="protein sequence ID" value="GGZ26077.1"/>
    <property type="molecule type" value="Genomic_DNA"/>
</dbReference>
<evidence type="ECO:0000256" key="1">
    <source>
        <dbReference type="ARBA" id="ARBA00004236"/>
    </source>
</evidence>
<evidence type="ECO:0000313" key="9">
    <source>
        <dbReference type="Proteomes" id="UP000662572"/>
    </source>
</evidence>
<name>A0A918PXB1_9CAUL</name>
<dbReference type="AlphaFoldDB" id="A0A918PXB1"/>
<dbReference type="PANTHER" id="PTHR43646">
    <property type="entry name" value="GLYCOSYLTRANSFERASE"/>
    <property type="match status" value="1"/>
</dbReference>
<dbReference type="InterPro" id="IPR001173">
    <property type="entry name" value="Glyco_trans_2-like"/>
</dbReference>
<keyword evidence="2" id="KW-1003">Cell membrane</keyword>
<dbReference type="GO" id="GO:0005886">
    <property type="term" value="C:plasma membrane"/>
    <property type="evidence" value="ECO:0007669"/>
    <property type="project" value="UniProtKB-SubCell"/>
</dbReference>
<dbReference type="SUPFAM" id="SSF53448">
    <property type="entry name" value="Nucleotide-diphospho-sugar transferases"/>
    <property type="match status" value="1"/>
</dbReference>
<proteinExistence type="predicted"/>
<accession>A0A918PXB1</accession>
<feature type="domain" description="Glycosyltransferase 2-like" evidence="7">
    <location>
        <begin position="23"/>
        <end position="190"/>
    </location>
</feature>
<feature type="transmembrane region" description="Helical" evidence="6">
    <location>
        <begin position="311"/>
        <end position="329"/>
    </location>
</feature>
<evidence type="ECO:0000259" key="7">
    <source>
        <dbReference type="Pfam" id="PF00535"/>
    </source>
</evidence>
<evidence type="ECO:0000256" key="3">
    <source>
        <dbReference type="ARBA" id="ARBA00022676"/>
    </source>
</evidence>
<comment type="caution">
    <text evidence="8">The sequence shown here is derived from an EMBL/GenBank/DDBJ whole genome shotgun (WGS) entry which is preliminary data.</text>
</comment>
<keyword evidence="9" id="KW-1185">Reference proteome</keyword>
<dbReference type="GO" id="GO:0016757">
    <property type="term" value="F:glycosyltransferase activity"/>
    <property type="evidence" value="ECO:0007669"/>
    <property type="project" value="UniProtKB-KW"/>
</dbReference>
<feature type="transmembrane region" description="Helical" evidence="6">
    <location>
        <begin position="262"/>
        <end position="291"/>
    </location>
</feature>
<evidence type="ECO:0000256" key="2">
    <source>
        <dbReference type="ARBA" id="ARBA00022475"/>
    </source>
</evidence>
<evidence type="ECO:0000256" key="6">
    <source>
        <dbReference type="SAM" id="Phobius"/>
    </source>
</evidence>
<dbReference type="Pfam" id="PF00535">
    <property type="entry name" value="Glycos_transf_2"/>
    <property type="match status" value="1"/>
</dbReference>
<comment type="subcellular location">
    <subcellularLocation>
        <location evidence="1">Cell membrane</location>
    </subcellularLocation>
</comment>
<dbReference type="CDD" id="cd02525">
    <property type="entry name" value="Succinoglycan_BP_ExoA"/>
    <property type="match status" value="1"/>
</dbReference>
<evidence type="ECO:0000313" key="8">
    <source>
        <dbReference type="EMBL" id="GGZ26077.1"/>
    </source>
</evidence>
<reference evidence="8" key="1">
    <citation type="journal article" date="2014" name="Int. J. Syst. Evol. Microbiol.">
        <title>Complete genome sequence of Corynebacterium casei LMG S-19264T (=DSM 44701T), isolated from a smear-ripened cheese.</title>
        <authorList>
            <consortium name="US DOE Joint Genome Institute (JGI-PGF)"/>
            <person name="Walter F."/>
            <person name="Albersmeier A."/>
            <person name="Kalinowski J."/>
            <person name="Ruckert C."/>
        </authorList>
    </citation>
    <scope>NUCLEOTIDE SEQUENCE</scope>
    <source>
        <strain evidence="8">KCTC 32296</strain>
    </source>
</reference>
<keyword evidence="3" id="KW-0328">Glycosyltransferase</keyword>
<gene>
    <name evidence="8" type="ORF">GCM10011273_09420</name>
</gene>
<keyword evidence="6" id="KW-0812">Transmembrane</keyword>
<evidence type="ECO:0000256" key="4">
    <source>
        <dbReference type="ARBA" id="ARBA00022679"/>
    </source>
</evidence>
<evidence type="ECO:0000256" key="5">
    <source>
        <dbReference type="ARBA" id="ARBA00023136"/>
    </source>
</evidence>
<protein>
    <submittedName>
        <fullName evidence="8">Succinoglycan biosynthesis protein exoa</fullName>
    </submittedName>
</protein>
<keyword evidence="5 6" id="KW-0472">Membrane</keyword>